<dbReference type="STRING" id="1094558.ME5_01856"/>
<dbReference type="SUPFAM" id="SSF53850">
    <property type="entry name" value="Periplasmic binding protein-like II"/>
    <property type="match status" value="1"/>
</dbReference>
<dbReference type="PATRIC" id="fig|1094558.3.peg.1989"/>
<reference evidence="2 3" key="1">
    <citation type="submission" date="2012-03" db="EMBL/GenBank/DDBJ databases">
        <title>The Genome Sequence of Bartonella tamiae Th239.</title>
        <authorList>
            <consortium name="The Broad Institute Genome Sequencing Platform"/>
            <consortium name="The Broad Institute Genome Sequencing Center for Infectious Disease"/>
            <person name="Feldgarden M."/>
            <person name="Kirby J."/>
            <person name="Kosoy M."/>
            <person name="Birtles R."/>
            <person name="Probert W.S."/>
            <person name="Chiaraviglio L."/>
            <person name="Young S.K."/>
            <person name="Zeng Q."/>
            <person name="Gargeya S."/>
            <person name="Fitzgerald M."/>
            <person name="Haas B."/>
            <person name="Abouelleil A."/>
            <person name="Alvarado L."/>
            <person name="Arachchi H.M."/>
            <person name="Berlin A."/>
            <person name="Chapman S.B."/>
            <person name="Gearin G."/>
            <person name="Goldberg J."/>
            <person name="Griggs A."/>
            <person name="Gujja S."/>
            <person name="Hansen M."/>
            <person name="Heiman D."/>
            <person name="Howarth C."/>
            <person name="Larimer J."/>
            <person name="Lui A."/>
            <person name="MacDonald P.J.P."/>
            <person name="McCowen C."/>
            <person name="Montmayeur A."/>
            <person name="Murphy C."/>
            <person name="Neiman D."/>
            <person name="Pearson M."/>
            <person name="Priest M."/>
            <person name="Roberts A."/>
            <person name="Saif S."/>
            <person name="Shea T."/>
            <person name="Sisk P."/>
            <person name="Stolte C."/>
            <person name="Sykes S."/>
            <person name="Wortman J."/>
            <person name="Nusbaum C."/>
            <person name="Birren B."/>
        </authorList>
    </citation>
    <scope>NUCLEOTIDE SEQUENCE [LARGE SCALE GENOMIC DNA]</scope>
    <source>
        <strain evidence="2 3">Th239</strain>
    </source>
</reference>
<dbReference type="PANTHER" id="PTHR30006:SF25">
    <property type="entry name" value="PHOSPHOGLYCERATE TRANSPORT REGULATORY PROTEIN PGTC"/>
    <property type="match status" value="1"/>
</dbReference>
<proteinExistence type="predicted"/>
<dbReference type="Pfam" id="PF13343">
    <property type="entry name" value="SBP_bac_6"/>
    <property type="match status" value="1"/>
</dbReference>
<name>J1JXF8_9HYPH</name>
<dbReference type="EMBL" id="AIMB01000008">
    <property type="protein sequence ID" value="EJF89305.1"/>
    <property type="molecule type" value="Genomic_DNA"/>
</dbReference>
<dbReference type="Proteomes" id="UP000008952">
    <property type="component" value="Unassembled WGS sequence"/>
</dbReference>
<dbReference type="Gene3D" id="3.40.190.10">
    <property type="entry name" value="Periplasmic binding protein-like II"/>
    <property type="match status" value="2"/>
</dbReference>
<dbReference type="GO" id="GO:0030288">
    <property type="term" value="C:outer membrane-bounded periplasmic space"/>
    <property type="evidence" value="ECO:0007669"/>
    <property type="project" value="TreeGrafter"/>
</dbReference>
<accession>J1JXF8</accession>
<dbReference type="OrthoDB" id="8673316at2"/>
<sequence length="377" mass="42896">MVTRIKNFCFVVFCGLFVFFALLCKTLHAQFIAYPQNQTMSDQQLLVIYGTTDSSLFSKFSESFQRNNPDVSIYYKELESGIIFNSILRHDLQPEADLIISSAADLQMKLANDAYALSYRSPNLHRLPDWAHWRNEVYGFTFEPAVIVYNRKFLSDGEAPRTHLQLIKLLEKNKSRFMKKVGTYNIATSGVGYVLATHDVLISSKFWQMTNVFADIDVYLSRSSSELLDALEEERLTLAYNVLGSYAFARASSNKDLGIIVPNDYALVLSRSVLIPRTAKNPQTAKRFIDFLLSNQGQEIASGEIGFESVTQDFKSQFNKQTILKMSSGTVQPIAFMPSLLIAYDHQKRTQFLKVWHEVIGATNLQNDKILDDRHGE</sequence>
<evidence type="ECO:0000313" key="3">
    <source>
        <dbReference type="Proteomes" id="UP000008952"/>
    </source>
</evidence>
<keyword evidence="3" id="KW-1185">Reference proteome</keyword>
<evidence type="ECO:0000256" key="1">
    <source>
        <dbReference type="ARBA" id="ARBA00022729"/>
    </source>
</evidence>
<comment type="caution">
    <text evidence="2">The sequence shown here is derived from an EMBL/GenBank/DDBJ whole genome shotgun (WGS) entry which is preliminary data.</text>
</comment>
<evidence type="ECO:0000313" key="2">
    <source>
        <dbReference type="EMBL" id="EJF89305.1"/>
    </source>
</evidence>
<dbReference type="RefSeq" id="WP_008040537.1">
    <property type="nucleotide sequence ID" value="NZ_JH725147.1"/>
</dbReference>
<keyword evidence="1" id="KW-0732">Signal</keyword>
<dbReference type="eggNOG" id="COG1840">
    <property type="taxonomic scope" value="Bacteria"/>
</dbReference>
<protein>
    <submittedName>
        <fullName evidence="2">Uncharacterized protein</fullName>
    </submittedName>
</protein>
<organism evidence="2 3">
    <name type="scientific">Bartonella tamiae Th239</name>
    <dbReference type="NCBI Taxonomy" id="1094558"/>
    <lineage>
        <taxon>Bacteria</taxon>
        <taxon>Pseudomonadati</taxon>
        <taxon>Pseudomonadota</taxon>
        <taxon>Alphaproteobacteria</taxon>
        <taxon>Hyphomicrobiales</taxon>
        <taxon>Bartonellaceae</taxon>
        <taxon>Bartonella</taxon>
    </lineage>
</organism>
<gene>
    <name evidence="2" type="ORF">ME5_01856</name>
</gene>
<dbReference type="HOGENOM" id="CLU_026974_12_0_5"/>
<dbReference type="AlphaFoldDB" id="J1JXF8"/>
<dbReference type="PANTHER" id="PTHR30006">
    <property type="entry name" value="THIAMINE-BINDING PERIPLASMIC PROTEIN-RELATED"/>
    <property type="match status" value="1"/>
</dbReference>